<name>A0A938Y3B7_9BACL</name>
<protein>
    <submittedName>
        <fullName evidence="3">Type IV restriction endonuclease</fullName>
    </submittedName>
</protein>
<comment type="caution">
    <text evidence="3">The sequence shown here is derived from an EMBL/GenBank/DDBJ whole genome shotgun (WGS) entry which is preliminary data.</text>
</comment>
<feature type="transmembrane region" description="Helical" evidence="2">
    <location>
        <begin position="6"/>
        <end position="26"/>
    </location>
</feature>
<gene>
    <name evidence="3" type="ORF">JOD01_002459</name>
</gene>
<keyword evidence="4" id="KW-1185">Reference proteome</keyword>
<dbReference type="Pfam" id="PF10960">
    <property type="entry name" value="Holin_BhlA"/>
    <property type="match status" value="1"/>
</dbReference>
<dbReference type="GO" id="GO:0004519">
    <property type="term" value="F:endonuclease activity"/>
    <property type="evidence" value="ECO:0007669"/>
    <property type="project" value="UniProtKB-KW"/>
</dbReference>
<feature type="coiled-coil region" evidence="1">
    <location>
        <begin position="43"/>
        <end position="70"/>
    </location>
</feature>
<sequence length="70" mass="8102">MDVGGLPIEMIVSQGIFAVLFVWLFIDTRRESKDRESRLLEQIDKQNQAQDRIVQAIERLEKQVSALTKT</sequence>
<dbReference type="RefSeq" id="WP_204518600.1">
    <property type="nucleotide sequence ID" value="NZ_BAABIN010000005.1"/>
</dbReference>
<keyword evidence="1" id="KW-0175">Coiled coil</keyword>
<evidence type="ECO:0000313" key="3">
    <source>
        <dbReference type="EMBL" id="MBM7590847.1"/>
    </source>
</evidence>
<keyword evidence="3" id="KW-0255">Endonuclease</keyword>
<organism evidence="3 4">
    <name type="scientific">Brevibacillus fulvus</name>
    <dbReference type="NCBI Taxonomy" id="1125967"/>
    <lineage>
        <taxon>Bacteria</taxon>
        <taxon>Bacillati</taxon>
        <taxon>Bacillota</taxon>
        <taxon>Bacilli</taxon>
        <taxon>Bacillales</taxon>
        <taxon>Paenibacillaceae</taxon>
        <taxon>Brevibacillus</taxon>
    </lineage>
</organism>
<evidence type="ECO:0000313" key="4">
    <source>
        <dbReference type="Proteomes" id="UP000717624"/>
    </source>
</evidence>
<dbReference type="EMBL" id="JAFBEB010000008">
    <property type="protein sequence ID" value="MBM7590847.1"/>
    <property type="molecule type" value="Genomic_DNA"/>
</dbReference>
<proteinExistence type="predicted"/>
<accession>A0A938Y3B7</accession>
<dbReference type="InterPro" id="IPR024405">
    <property type="entry name" value="Phage_BhlA/UviB"/>
</dbReference>
<dbReference type="Proteomes" id="UP000717624">
    <property type="component" value="Unassembled WGS sequence"/>
</dbReference>
<keyword evidence="3" id="KW-0378">Hydrolase</keyword>
<keyword evidence="2" id="KW-1133">Transmembrane helix</keyword>
<keyword evidence="2" id="KW-0472">Membrane</keyword>
<keyword evidence="3" id="KW-0540">Nuclease</keyword>
<keyword evidence="2" id="KW-0812">Transmembrane</keyword>
<evidence type="ECO:0000256" key="1">
    <source>
        <dbReference type="SAM" id="Coils"/>
    </source>
</evidence>
<reference evidence="3" key="1">
    <citation type="submission" date="2021-01" db="EMBL/GenBank/DDBJ databases">
        <title>Genomic Encyclopedia of Type Strains, Phase IV (KMG-IV): sequencing the most valuable type-strain genomes for metagenomic binning, comparative biology and taxonomic classification.</title>
        <authorList>
            <person name="Goeker M."/>
        </authorList>
    </citation>
    <scope>NUCLEOTIDE SEQUENCE</scope>
    <source>
        <strain evidence="3">DSM 25523</strain>
    </source>
</reference>
<evidence type="ECO:0000256" key="2">
    <source>
        <dbReference type="SAM" id="Phobius"/>
    </source>
</evidence>
<dbReference type="AlphaFoldDB" id="A0A938Y3B7"/>